<proteinExistence type="predicted"/>
<dbReference type="SMART" id="SM00260">
    <property type="entry name" value="CheW"/>
    <property type="match status" value="1"/>
</dbReference>
<gene>
    <name evidence="2" type="ordered locus">Hden_0603</name>
</gene>
<reference evidence="3" key="1">
    <citation type="journal article" date="2011" name="J. Bacteriol.">
        <title>Genome sequences of eight morphologically diverse alphaproteobacteria.</title>
        <authorList>
            <consortium name="US DOE Joint Genome Institute"/>
            <person name="Brown P.J."/>
            <person name="Kysela D.T."/>
            <person name="Buechlein A."/>
            <person name="Hemmerich C."/>
            <person name="Brun Y.V."/>
        </authorList>
    </citation>
    <scope>NUCLEOTIDE SEQUENCE [LARGE SCALE GENOMIC DNA]</scope>
    <source>
        <strain evidence="3">ATCC 51888 / DSM 1869 / NCIB 11706 / TK 0415</strain>
    </source>
</reference>
<dbReference type="InterPro" id="IPR039315">
    <property type="entry name" value="CheW"/>
</dbReference>
<dbReference type="PANTHER" id="PTHR22617">
    <property type="entry name" value="CHEMOTAXIS SENSOR HISTIDINE KINASE-RELATED"/>
    <property type="match status" value="1"/>
</dbReference>
<dbReference type="AlphaFoldDB" id="D8JST9"/>
<dbReference type="eggNOG" id="COG0835">
    <property type="taxonomic scope" value="Bacteria"/>
</dbReference>
<evidence type="ECO:0000313" key="2">
    <source>
        <dbReference type="EMBL" id="ADJ22424.1"/>
    </source>
</evidence>
<dbReference type="PROSITE" id="PS50851">
    <property type="entry name" value="CHEW"/>
    <property type="match status" value="1"/>
</dbReference>
<dbReference type="HOGENOM" id="CLU_048995_3_4_5"/>
<feature type="domain" description="CheW-like" evidence="1">
    <location>
        <begin position="12"/>
        <end position="152"/>
    </location>
</feature>
<keyword evidence="3" id="KW-1185">Reference proteome</keyword>
<dbReference type="SUPFAM" id="SSF50341">
    <property type="entry name" value="CheW-like"/>
    <property type="match status" value="1"/>
</dbReference>
<dbReference type="RefSeq" id="WP_013214641.1">
    <property type="nucleotide sequence ID" value="NC_014313.1"/>
</dbReference>
<dbReference type="KEGG" id="hdn:Hden_0603"/>
<dbReference type="InterPro" id="IPR036061">
    <property type="entry name" value="CheW-like_dom_sf"/>
</dbReference>
<organism evidence="2 3">
    <name type="scientific">Hyphomicrobium denitrificans (strain ATCC 51888 / DSM 1869 / NCIMB 11706 / TK 0415)</name>
    <dbReference type="NCBI Taxonomy" id="582899"/>
    <lineage>
        <taxon>Bacteria</taxon>
        <taxon>Pseudomonadati</taxon>
        <taxon>Pseudomonadota</taxon>
        <taxon>Alphaproteobacteria</taxon>
        <taxon>Hyphomicrobiales</taxon>
        <taxon>Hyphomicrobiaceae</taxon>
        <taxon>Hyphomicrobium</taxon>
    </lineage>
</organism>
<dbReference type="GO" id="GO:0006935">
    <property type="term" value="P:chemotaxis"/>
    <property type="evidence" value="ECO:0007669"/>
    <property type="project" value="InterPro"/>
</dbReference>
<name>D8JST9_HYPDA</name>
<dbReference type="Pfam" id="PF01584">
    <property type="entry name" value="CheW"/>
    <property type="match status" value="1"/>
</dbReference>
<dbReference type="InterPro" id="IPR002545">
    <property type="entry name" value="CheW-lke_dom"/>
</dbReference>
<protein>
    <submittedName>
        <fullName evidence="2">CheW protein</fullName>
    </submittedName>
</protein>
<dbReference type="Proteomes" id="UP000002033">
    <property type="component" value="Chromosome"/>
</dbReference>
<dbReference type="OrthoDB" id="9794382at2"/>
<dbReference type="GO" id="GO:0007165">
    <property type="term" value="P:signal transduction"/>
    <property type="evidence" value="ECO:0007669"/>
    <property type="project" value="InterPro"/>
</dbReference>
<dbReference type="STRING" id="582899.Hden_0603"/>
<evidence type="ECO:0000313" key="3">
    <source>
        <dbReference type="Proteomes" id="UP000002033"/>
    </source>
</evidence>
<evidence type="ECO:0000259" key="1">
    <source>
        <dbReference type="PROSITE" id="PS50851"/>
    </source>
</evidence>
<dbReference type="GO" id="GO:0005829">
    <property type="term" value="C:cytosol"/>
    <property type="evidence" value="ECO:0007669"/>
    <property type="project" value="TreeGrafter"/>
</dbReference>
<dbReference type="Gene3D" id="2.30.30.40">
    <property type="entry name" value="SH3 Domains"/>
    <property type="match status" value="1"/>
</dbReference>
<accession>D8JST9</accession>
<dbReference type="Gene3D" id="2.40.50.180">
    <property type="entry name" value="CheA-289, Domain 4"/>
    <property type="match status" value="1"/>
</dbReference>
<sequence length="155" mass="16577">MTTPTKSDGAQGRELIAFRLGQQEFCLDVMNVREIRGWTPVTPLPHAPSYMLGVINLRGMVLPIIDLSARMGFAPTEPSTRHAIMVVEMGKQAIGFLVDAVSEIFSGKDSDIQPTPDVASAATRNLIQGVIAGEGRMISVLSLDRVAATSEVLAA</sequence>
<dbReference type="CDD" id="cd00732">
    <property type="entry name" value="CheW"/>
    <property type="match status" value="1"/>
</dbReference>
<dbReference type="EMBL" id="CP002083">
    <property type="protein sequence ID" value="ADJ22424.1"/>
    <property type="molecule type" value="Genomic_DNA"/>
</dbReference>
<dbReference type="PANTHER" id="PTHR22617:SF23">
    <property type="entry name" value="CHEMOTAXIS PROTEIN CHEW"/>
    <property type="match status" value="1"/>
</dbReference>